<dbReference type="WBParaSite" id="PgR093_g011_t02">
    <property type="protein sequence ID" value="PgR093_g011_t02"/>
    <property type="gene ID" value="PgR093_g011"/>
</dbReference>
<sequence>MNKTRGNIWKNYEDNNLKSSTADSHCIIS</sequence>
<keyword evidence="1" id="KW-1185">Reference proteome</keyword>
<name>A0A915C5V8_PARUN</name>
<reference evidence="2" key="1">
    <citation type="submission" date="2022-11" db="UniProtKB">
        <authorList>
            <consortium name="WormBaseParasite"/>
        </authorList>
    </citation>
    <scope>IDENTIFICATION</scope>
</reference>
<accession>A0A915C5V8</accession>
<evidence type="ECO:0000313" key="2">
    <source>
        <dbReference type="WBParaSite" id="PgR093_g011_t02"/>
    </source>
</evidence>
<dbReference type="Proteomes" id="UP000887569">
    <property type="component" value="Unplaced"/>
</dbReference>
<evidence type="ECO:0000313" key="1">
    <source>
        <dbReference type="Proteomes" id="UP000887569"/>
    </source>
</evidence>
<protein>
    <submittedName>
        <fullName evidence="2">Uncharacterized protein</fullName>
    </submittedName>
</protein>
<proteinExistence type="predicted"/>
<dbReference type="AlphaFoldDB" id="A0A915C5V8"/>
<organism evidence="1 2">
    <name type="scientific">Parascaris univalens</name>
    <name type="common">Nematode worm</name>
    <dbReference type="NCBI Taxonomy" id="6257"/>
    <lineage>
        <taxon>Eukaryota</taxon>
        <taxon>Metazoa</taxon>
        <taxon>Ecdysozoa</taxon>
        <taxon>Nematoda</taxon>
        <taxon>Chromadorea</taxon>
        <taxon>Rhabditida</taxon>
        <taxon>Spirurina</taxon>
        <taxon>Ascaridomorpha</taxon>
        <taxon>Ascaridoidea</taxon>
        <taxon>Ascarididae</taxon>
        <taxon>Parascaris</taxon>
    </lineage>
</organism>